<evidence type="ECO:0000256" key="1">
    <source>
        <dbReference type="SAM" id="Phobius"/>
    </source>
</evidence>
<protein>
    <submittedName>
        <fullName evidence="2">Uncharacterized protein</fullName>
    </submittedName>
</protein>
<name>A0ABN7PEV4_TIMPD</name>
<dbReference type="EMBL" id="CAJPIN010037093">
    <property type="protein sequence ID" value="CAG2064811.1"/>
    <property type="molecule type" value="Genomic_DNA"/>
</dbReference>
<proteinExistence type="predicted"/>
<accession>A0ABN7PEV4</accession>
<evidence type="ECO:0000313" key="2">
    <source>
        <dbReference type="EMBL" id="CAG2064811.1"/>
    </source>
</evidence>
<keyword evidence="3" id="KW-1185">Reference proteome</keyword>
<comment type="caution">
    <text evidence="2">The sequence shown here is derived from an EMBL/GenBank/DDBJ whole genome shotgun (WGS) entry which is preliminary data.</text>
</comment>
<gene>
    <name evidence="2" type="ORF">TPAB3V08_LOCUS11755</name>
</gene>
<keyword evidence="1" id="KW-0472">Membrane</keyword>
<sequence>MANVGGVFLVVVLGCVAAFLVSLLEFLWNCRKIAVEEKVS</sequence>
<organism evidence="2 3">
    <name type="scientific">Timema podura</name>
    <name type="common">Walking stick</name>
    <dbReference type="NCBI Taxonomy" id="61482"/>
    <lineage>
        <taxon>Eukaryota</taxon>
        <taxon>Metazoa</taxon>
        <taxon>Ecdysozoa</taxon>
        <taxon>Arthropoda</taxon>
        <taxon>Hexapoda</taxon>
        <taxon>Insecta</taxon>
        <taxon>Pterygota</taxon>
        <taxon>Neoptera</taxon>
        <taxon>Polyneoptera</taxon>
        <taxon>Phasmatodea</taxon>
        <taxon>Timematodea</taxon>
        <taxon>Timematoidea</taxon>
        <taxon>Timematidae</taxon>
        <taxon>Timema</taxon>
    </lineage>
</organism>
<dbReference type="Proteomes" id="UP001153148">
    <property type="component" value="Unassembled WGS sequence"/>
</dbReference>
<feature type="transmembrane region" description="Helical" evidence="1">
    <location>
        <begin position="6"/>
        <end position="28"/>
    </location>
</feature>
<reference evidence="2" key="1">
    <citation type="submission" date="2021-03" db="EMBL/GenBank/DDBJ databases">
        <authorList>
            <person name="Tran Van P."/>
        </authorList>
    </citation>
    <scope>NUCLEOTIDE SEQUENCE</scope>
</reference>
<feature type="non-terminal residue" evidence="2">
    <location>
        <position position="40"/>
    </location>
</feature>
<keyword evidence="1" id="KW-0812">Transmembrane</keyword>
<evidence type="ECO:0000313" key="3">
    <source>
        <dbReference type="Proteomes" id="UP001153148"/>
    </source>
</evidence>
<keyword evidence="1" id="KW-1133">Transmembrane helix</keyword>